<dbReference type="PRINTS" id="PR00368">
    <property type="entry name" value="FADPNR"/>
</dbReference>
<dbReference type="RefSeq" id="WP_155149576.1">
    <property type="nucleotide sequence ID" value="NZ_JACOPQ010000008.1"/>
</dbReference>
<dbReference type="AlphaFoldDB" id="A0A8J6MD20"/>
<evidence type="ECO:0000313" key="5">
    <source>
        <dbReference type="Proteomes" id="UP000607645"/>
    </source>
</evidence>
<dbReference type="InterPro" id="IPR036188">
    <property type="entry name" value="FAD/NAD-bd_sf"/>
</dbReference>
<evidence type="ECO:0000256" key="2">
    <source>
        <dbReference type="ARBA" id="ARBA00023002"/>
    </source>
</evidence>
<evidence type="ECO:0000259" key="3">
    <source>
        <dbReference type="Pfam" id="PF07992"/>
    </source>
</evidence>
<comment type="caution">
    <text evidence="4">The sequence shown here is derived from an EMBL/GenBank/DDBJ whole genome shotgun (WGS) entry which is preliminary data.</text>
</comment>
<dbReference type="GO" id="GO:0016491">
    <property type="term" value="F:oxidoreductase activity"/>
    <property type="evidence" value="ECO:0007669"/>
    <property type="project" value="UniProtKB-KW"/>
</dbReference>
<dbReference type="Gene3D" id="3.50.50.60">
    <property type="entry name" value="FAD/NAD(P)-binding domain"/>
    <property type="match status" value="2"/>
</dbReference>
<sequence length="283" mass="29789">MAYDIAVIGGGPAGLSAAVQARQRNKSVVVISGDDRDGPIYKTERIDNYLGLPQIRGPELLERFRKHADSMGVERKTGRALNIMQMNGAFYISIGSDMAQAGAVVLAPGVARGVKYPGEAEHLGAGVSYCATCDGMLYRGRDVVVVGRSSEAPEEANFLQEIGCRVTYVAPREPEGLHGGIPFVKGVRIEVLGEKAVTGVRADGRELSCAGVFILRAAIAPTDLLPGLALRDGYVAVDRDMAASIPGVFAAGDCTGLPLQISKAVGEGLVAGHRAAEYLDKHK</sequence>
<keyword evidence="2" id="KW-0560">Oxidoreductase</keyword>
<dbReference type="Proteomes" id="UP000607645">
    <property type="component" value="Unassembled WGS sequence"/>
</dbReference>
<proteinExistence type="predicted"/>
<feature type="domain" description="FAD/NAD(P)-binding" evidence="3">
    <location>
        <begin position="3"/>
        <end position="268"/>
    </location>
</feature>
<dbReference type="PRINTS" id="PR00469">
    <property type="entry name" value="PNDRDTASEII"/>
</dbReference>
<dbReference type="PANTHER" id="PTHR48105">
    <property type="entry name" value="THIOREDOXIN REDUCTASE 1-RELATED-RELATED"/>
    <property type="match status" value="1"/>
</dbReference>
<dbReference type="Pfam" id="PF07992">
    <property type="entry name" value="Pyr_redox_2"/>
    <property type="match status" value="1"/>
</dbReference>
<dbReference type="InterPro" id="IPR023753">
    <property type="entry name" value="FAD/NAD-binding_dom"/>
</dbReference>
<organism evidence="4 5">
    <name type="scientific">Lawsonibacter faecis</name>
    <dbReference type="NCBI Taxonomy" id="2763052"/>
    <lineage>
        <taxon>Bacteria</taxon>
        <taxon>Bacillati</taxon>
        <taxon>Bacillota</taxon>
        <taxon>Clostridia</taxon>
        <taxon>Eubacteriales</taxon>
        <taxon>Oscillospiraceae</taxon>
        <taxon>Lawsonibacter</taxon>
    </lineage>
</organism>
<dbReference type="EMBL" id="JACOPQ010000008">
    <property type="protein sequence ID" value="MBC5737540.1"/>
    <property type="molecule type" value="Genomic_DNA"/>
</dbReference>
<keyword evidence="5" id="KW-1185">Reference proteome</keyword>
<accession>A0A8J6MD20</accession>
<evidence type="ECO:0000256" key="1">
    <source>
        <dbReference type="ARBA" id="ARBA00022630"/>
    </source>
</evidence>
<name>A0A8J6MD20_9FIRM</name>
<dbReference type="SUPFAM" id="SSF51905">
    <property type="entry name" value="FAD/NAD(P)-binding domain"/>
    <property type="match status" value="2"/>
</dbReference>
<keyword evidence="1" id="KW-0285">Flavoprotein</keyword>
<gene>
    <name evidence="4" type="ORF">H8S62_11040</name>
</gene>
<protein>
    <submittedName>
        <fullName evidence="4">NAD(P)/FAD-dependent oxidoreductase</fullName>
    </submittedName>
</protein>
<reference evidence="4" key="1">
    <citation type="submission" date="2020-08" db="EMBL/GenBank/DDBJ databases">
        <title>Genome public.</title>
        <authorList>
            <person name="Liu C."/>
            <person name="Sun Q."/>
        </authorList>
    </citation>
    <scope>NUCLEOTIDE SEQUENCE</scope>
    <source>
        <strain evidence="4">NSJ-52</strain>
    </source>
</reference>
<evidence type="ECO:0000313" key="4">
    <source>
        <dbReference type="EMBL" id="MBC5737540.1"/>
    </source>
</evidence>
<dbReference type="InterPro" id="IPR050097">
    <property type="entry name" value="Ferredoxin-NADP_redctase_2"/>
</dbReference>